<dbReference type="InterPro" id="IPR021047">
    <property type="entry name" value="Mannosyltransferase_CMT1"/>
</dbReference>
<dbReference type="PANTHER" id="PTHR34144:SF7">
    <property type="entry name" value="EXPORT PROTEIN (CAP59), PUTATIVE (AFU_ORTHOLOGUE AFUA_7G05020)-RELATED"/>
    <property type="match status" value="1"/>
</dbReference>
<dbReference type="AlphaFoldDB" id="S3E0A2"/>
<dbReference type="OrthoDB" id="262547at2759"/>
<dbReference type="RefSeq" id="XP_008081028.1">
    <property type="nucleotide sequence ID" value="XM_008082837.1"/>
</dbReference>
<dbReference type="OMA" id="ESTIPYW"/>
<evidence type="ECO:0000313" key="1">
    <source>
        <dbReference type="EMBL" id="EPE31973.1"/>
    </source>
</evidence>
<evidence type="ECO:0000313" key="2">
    <source>
        <dbReference type="Proteomes" id="UP000016922"/>
    </source>
</evidence>
<dbReference type="STRING" id="1116229.S3E0A2"/>
<reference evidence="1 2" key="1">
    <citation type="journal article" date="2013" name="BMC Genomics">
        <title>Genomics-driven discovery of the pneumocandin biosynthetic gene cluster in the fungus Glarea lozoyensis.</title>
        <authorList>
            <person name="Chen L."/>
            <person name="Yue Q."/>
            <person name="Zhang X."/>
            <person name="Xiang M."/>
            <person name="Wang C."/>
            <person name="Li S."/>
            <person name="Che Y."/>
            <person name="Ortiz-Lopez F.J."/>
            <person name="Bills G.F."/>
            <person name="Liu X."/>
            <person name="An Z."/>
        </authorList>
    </citation>
    <scope>NUCLEOTIDE SEQUENCE [LARGE SCALE GENOMIC DNA]</scope>
    <source>
        <strain evidence="2">ATCC 20868 / MF5171</strain>
    </source>
</reference>
<sequence length="257" mass="29074">MLLRPFRPHRTRRVIGNCVYLLWTLTFISLVHDLHAINIGIRSSNRSVPSRSQQLPERIFIASIHWNNGPLLRSHWNATLLNLVQYLGPENVYISIVESGSWDDTKNALRELDGELGKLGAQRIILLSNLTHQDLVDRTPAEGETGWVYTKRGRTEIRRIPFLAGGRNRVMDSMKVAGGKAFGKVLWLNDVIFTTEDVLRLLDTHNGEYNAVCSLDFAHPPGYYDTFALRDVEGSGTVTSTWPYFLAGESRRAMIAN</sequence>
<dbReference type="Proteomes" id="UP000016922">
    <property type="component" value="Unassembled WGS sequence"/>
</dbReference>
<dbReference type="HOGENOM" id="CLU_1082016_0_0_1"/>
<accession>S3E0A2</accession>
<name>S3E0A2_GLAL2</name>
<proteinExistence type="predicted"/>
<gene>
    <name evidence="1" type="ORF">GLAREA_12055</name>
</gene>
<dbReference type="PANTHER" id="PTHR34144">
    <property type="entry name" value="CHROMOSOME 8, WHOLE GENOME SHOTGUN SEQUENCE"/>
    <property type="match status" value="1"/>
</dbReference>
<organism evidence="1 2">
    <name type="scientific">Glarea lozoyensis (strain ATCC 20868 / MF5171)</name>
    <dbReference type="NCBI Taxonomy" id="1116229"/>
    <lineage>
        <taxon>Eukaryota</taxon>
        <taxon>Fungi</taxon>
        <taxon>Dikarya</taxon>
        <taxon>Ascomycota</taxon>
        <taxon>Pezizomycotina</taxon>
        <taxon>Leotiomycetes</taxon>
        <taxon>Helotiales</taxon>
        <taxon>Helotiaceae</taxon>
        <taxon>Glarea</taxon>
    </lineage>
</organism>
<dbReference type="eggNOG" id="ENOG502RJAT">
    <property type="taxonomic scope" value="Eukaryota"/>
</dbReference>
<protein>
    <submittedName>
        <fullName evidence="1">Uncharacterized protein</fullName>
    </submittedName>
</protein>
<dbReference type="GeneID" id="19471096"/>
<dbReference type="EMBL" id="KE145360">
    <property type="protein sequence ID" value="EPE31973.1"/>
    <property type="molecule type" value="Genomic_DNA"/>
</dbReference>
<keyword evidence="2" id="KW-1185">Reference proteome</keyword>
<dbReference type="KEGG" id="glz:GLAREA_12055"/>
<dbReference type="Pfam" id="PF11735">
    <property type="entry name" value="CAP59_mtransfer"/>
    <property type="match status" value="1"/>
</dbReference>